<accession>A0A7X2MWE4</accession>
<evidence type="ECO:0000256" key="1">
    <source>
        <dbReference type="ARBA" id="ARBA00022801"/>
    </source>
</evidence>
<evidence type="ECO:0000259" key="3">
    <source>
        <dbReference type="SMART" id="SM00642"/>
    </source>
</evidence>
<sequence>MSWYNDSVFYHIYPLGLCGCEKNNSDIKKSINRISTIEKWIPHFNKIGINALYMGPVLKSSCHGYDTIDYKLIDERLGSNADFKELCTSFHKSGIKIILEGVFNHVGRDFWAFKDVKQNRQNSKYKDWFYINFNGNSNDNDGFYYEGWEGHYDLVKLNLSNNDLVNYLFSCIEYWISYFDIDGLRLDVAYSLDKDFLKRLSSFCRKMKKDFFLLGEMIHGDYNTIANKDMLNSVTNYECYKGIYSSLNSKNMFEIQYSLNRQFAKGGLYENIPLYSFVENHDVTRIASILTNKEHIKHAYALLLTMPGIPAIYYGGEWALEGKKENGDYNLRPSINIDEQRSSDITKFISLLTDIRTHSTALCYGDYNKEYLTNNQLAFSRNYEDEKIITVLNIEEKEHLFKLQIAGNFKDLISGNKIYINNELPVKPYDIMILKKFD</sequence>
<reference evidence="4 5" key="1">
    <citation type="submission" date="2019-08" db="EMBL/GenBank/DDBJ databases">
        <title>In-depth cultivation of the pig gut microbiome towards novel bacterial diversity and tailored functional studies.</title>
        <authorList>
            <person name="Wylensek D."/>
            <person name="Hitch T.C.A."/>
            <person name="Clavel T."/>
        </authorList>
    </citation>
    <scope>NUCLEOTIDE SEQUENCE [LARGE SCALE GENOMIC DNA]</scope>
    <source>
        <strain evidence="4 5">WCA-383-APC-5B</strain>
    </source>
</reference>
<evidence type="ECO:0000313" key="4">
    <source>
        <dbReference type="EMBL" id="MSR90250.1"/>
    </source>
</evidence>
<comment type="caution">
    <text evidence="4">The sequence shown here is derived from an EMBL/GenBank/DDBJ whole genome shotgun (WGS) entry which is preliminary data.</text>
</comment>
<dbReference type="Gene3D" id="2.60.40.1180">
    <property type="entry name" value="Golgi alpha-mannosidase II"/>
    <property type="match status" value="1"/>
</dbReference>
<dbReference type="SUPFAM" id="SSF51445">
    <property type="entry name" value="(Trans)glycosidases"/>
    <property type="match status" value="1"/>
</dbReference>
<dbReference type="PANTHER" id="PTHR10357:SF210">
    <property type="entry name" value="MALTODEXTRIN GLUCOSIDASE"/>
    <property type="match status" value="1"/>
</dbReference>
<dbReference type="Proteomes" id="UP000460287">
    <property type="component" value="Unassembled WGS sequence"/>
</dbReference>
<dbReference type="InterPro" id="IPR006047">
    <property type="entry name" value="GH13_cat_dom"/>
</dbReference>
<dbReference type="AlphaFoldDB" id="A0A7X2MWE4"/>
<dbReference type="SUPFAM" id="SSF51011">
    <property type="entry name" value="Glycosyl hydrolase domain"/>
    <property type="match status" value="1"/>
</dbReference>
<dbReference type="GO" id="GO:0005975">
    <property type="term" value="P:carbohydrate metabolic process"/>
    <property type="evidence" value="ECO:0007669"/>
    <property type="project" value="InterPro"/>
</dbReference>
<dbReference type="GO" id="GO:0016798">
    <property type="term" value="F:hydrolase activity, acting on glycosyl bonds"/>
    <property type="evidence" value="ECO:0007669"/>
    <property type="project" value="UniProtKB-KW"/>
</dbReference>
<dbReference type="Pfam" id="PF00128">
    <property type="entry name" value="Alpha-amylase"/>
    <property type="match status" value="1"/>
</dbReference>
<dbReference type="InterPro" id="IPR017853">
    <property type="entry name" value="GH"/>
</dbReference>
<organism evidence="4 5">
    <name type="scientific">Inconstantimicrobium porci</name>
    <dbReference type="NCBI Taxonomy" id="2652291"/>
    <lineage>
        <taxon>Bacteria</taxon>
        <taxon>Bacillati</taxon>
        <taxon>Bacillota</taxon>
        <taxon>Clostridia</taxon>
        <taxon>Eubacteriales</taxon>
        <taxon>Clostridiaceae</taxon>
        <taxon>Inconstantimicrobium</taxon>
    </lineage>
</organism>
<keyword evidence="1" id="KW-0378">Hydrolase</keyword>
<dbReference type="Gene3D" id="3.20.20.80">
    <property type="entry name" value="Glycosidases"/>
    <property type="match status" value="1"/>
</dbReference>
<keyword evidence="2" id="KW-0326">Glycosidase</keyword>
<dbReference type="PANTHER" id="PTHR10357">
    <property type="entry name" value="ALPHA-AMYLASE FAMILY MEMBER"/>
    <property type="match status" value="1"/>
</dbReference>
<protein>
    <recommendedName>
        <fullName evidence="3">Glycosyl hydrolase family 13 catalytic domain-containing protein</fullName>
    </recommendedName>
</protein>
<dbReference type="CDD" id="cd11353">
    <property type="entry name" value="AmyAc_euk_bac_CMD_like"/>
    <property type="match status" value="1"/>
</dbReference>
<evidence type="ECO:0000256" key="2">
    <source>
        <dbReference type="ARBA" id="ARBA00023295"/>
    </source>
</evidence>
<dbReference type="EMBL" id="VULX01000001">
    <property type="protein sequence ID" value="MSR90250.1"/>
    <property type="molecule type" value="Genomic_DNA"/>
</dbReference>
<feature type="domain" description="Glycosyl hydrolase family 13 catalytic" evidence="3">
    <location>
        <begin position="7"/>
        <end position="356"/>
    </location>
</feature>
<proteinExistence type="predicted"/>
<dbReference type="RefSeq" id="WP_154530117.1">
    <property type="nucleotide sequence ID" value="NZ_VULX01000001.1"/>
</dbReference>
<dbReference type="SMART" id="SM00642">
    <property type="entry name" value="Aamy"/>
    <property type="match status" value="1"/>
</dbReference>
<keyword evidence="5" id="KW-1185">Reference proteome</keyword>
<dbReference type="InterPro" id="IPR013780">
    <property type="entry name" value="Glyco_hydro_b"/>
</dbReference>
<name>A0A7X2MWE4_9CLOT</name>
<evidence type="ECO:0000313" key="5">
    <source>
        <dbReference type="Proteomes" id="UP000460287"/>
    </source>
</evidence>
<gene>
    <name evidence="4" type="ORF">FYJ33_02155</name>
</gene>